<proteinExistence type="predicted"/>
<protein>
    <submittedName>
        <fullName evidence="1">Uncharacterized protein</fullName>
    </submittedName>
</protein>
<keyword evidence="2" id="KW-1185">Reference proteome</keyword>
<dbReference type="Proteomes" id="UP001218218">
    <property type="component" value="Unassembled WGS sequence"/>
</dbReference>
<organism evidence="1 2">
    <name type="scientific">Mycena albidolilacea</name>
    <dbReference type="NCBI Taxonomy" id="1033008"/>
    <lineage>
        <taxon>Eukaryota</taxon>
        <taxon>Fungi</taxon>
        <taxon>Dikarya</taxon>
        <taxon>Basidiomycota</taxon>
        <taxon>Agaricomycotina</taxon>
        <taxon>Agaricomycetes</taxon>
        <taxon>Agaricomycetidae</taxon>
        <taxon>Agaricales</taxon>
        <taxon>Marasmiineae</taxon>
        <taxon>Mycenaceae</taxon>
        <taxon>Mycena</taxon>
    </lineage>
</organism>
<comment type="caution">
    <text evidence="1">The sequence shown here is derived from an EMBL/GenBank/DDBJ whole genome shotgun (WGS) entry which is preliminary data.</text>
</comment>
<sequence length="130" mass="14386">MDNEFRWGDQRGRFSREGEVKEDSQVHPCADAAECTHGALQARTISVWKAVGLRTVTRLSSKNLTGRVWYGSPVPVATRTVYGSARKYPSYPFTGTGLRVAALEGRQIWRGGGTAIELRSTTIGWIKVTE</sequence>
<name>A0AAD6ZFZ7_9AGAR</name>
<dbReference type="AlphaFoldDB" id="A0AAD6ZFZ7"/>
<evidence type="ECO:0000313" key="1">
    <source>
        <dbReference type="EMBL" id="KAJ7321216.1"/>
    </source>
</evidence>
<accession>A0AAD6ZFZ7</accession>
<gene>
    <name evidence="1" type="ORF">DFH08DRAFT_818586</name>
</gene>
<dbReference type="EMBL" id="JARIHO010000051">
    <property type="protein sequence ID" value="KAJ7321216.1"/>
    <property type="molecule type" value="Genomic_DNA"/>
</dbReference>
<reference evidence="1" key="1">
    <citation type="submission" date="2023-03" db="EMBL/GenBank/DDBJ databases">
        <title>Massive genome expansion in bonnet fungi (Mycena s.s.) driven by repeated elements and novel gene families across ecological guilds.</title>
        <authorList>
            <consortium name="Lawrence Berkeley National Laboratory"/>
            <person name="Harder C.B."/>
            <person name="Miyauchi S."/>
            <person name="Viragh M."/>
            <person name="Kuo A."/>
            <person name="Thoen E."/>
            <person name="Andreopoulos B."/>
            <person name="Lu D."/>
            <person name="Skrede I."/>
            <person name="Drula E."/>
            <person name="Henrissat B."/>
            <person name="Morin E."/>
            <person name="Kohler A."/>
            <person name="Barry K."/>
            <person name="LaButti K."/>
            <person name="Morin E."/>
            <person name="Salamov A."/>
            <person name="Lipzen A."/>
            <person name="Mereny Z."/>
            <person name="Hegedus B."/>
            <person name="Baldrian P."/>
            <person name="Stursova M."/>
            <person name="Weitz H."/>
            <person name="Taylor A."/>
            <person name="Grigoriev I.V."/>
            <person name="Nagy L.G."/>
            <person name="Martin F."/>
            <person name="Kauserud H."/>
        </authorList>
    </citation>
    <scope>NUCLEOTIDE SEQUENCE</scope>
    <source>
        <strain evidence="1">CBHHK002</strain>
    </source>
</reference>
<evidence type="ECO:0000313" key="2">
    <source>
        <dbReference type="Proteomes" id="UP001218218"/>
    </source>
</evidence>